<dbReference type="RefSeq" id="WP_061858635.1">
    <property type="nucleotide sequence ID" value="NZ_LTBB01000009.1"/>
</dbReference>
<reference evidence="1 2" key="1">
    <citation type="submission" date="2016-02" db="EMBL/GenBank/DDBJ databases">
        <title>Genome sequence of Clostridium colicanis DSM 13634.</title>
        <authorList>
            <person name="Poehlein A."/>
            <person name="Daniel R."/>
        </authorList>
    </citation>
    <scope>NUCLEOTIDE SEQUENCE [LARGE SCALE GENOMIC DNA]</scope>
    <source>
        <strain evidence="1 2">DSM 13634</strain>
    </source>
</reference>
<evidence type="ECO:0000313" key="2">
    <source>
        <dbReference type="Proteomes" id="UP000075374"/>
    </source>
</evidence>
<dbReference type="InterPro" id="IPR036397">
    <property type="entry name" value="RNaseH_sf"/>
</dbReference>
<sequence>MSFYLVNGDNLVLVPYNIMAVDFEFVTTRIIDNKAKKYFQEIVEIGAVQKSENLVIEYSRIIKPRYFMSSSNKHQSIYGGRISFQDIKNGIDISEAFKDMEKMYIPKETIWISWGRSEYDILKNVCATYNITMPFLKEDYLDLSIEFRKFYKLKQNISLDRALNFLNIPIENRHIALPDARLVMKIAENMLINGYEIEEKFIKNL</sequence>
<dbReference type="Gene3D" id="3.30.420.10">
    <property type="entry name" value="Ribonuclease H-like superfamily/Ribonuclease H"/>
    <property type="match status" value="1"/>
</dbReference>
<keyword evidence="2" id="KW-1185">Reference proteome</keyword>
<name>A0A151ALP5_9CLOT</name>
<dbReference type="PATRIC" id="fig|1121305.3.peg.1804"/>
<dbReference type="STRING" id="1121305.CLCOL_18020"/>
<gene>
    <name evidence="1" type="ORF">CLCOL_18020</name>
</gene>
<comment type="caution">
    <text evidence="1">The sequence shown here is derived from an EMBL/GenBank/DDBJ whole genome shotgun (WGS) entry which is preliminary data.</text>
</comment>
<dbReference type="AlphaFoldDB" id="A0A151ALP5"/>
<dbReference type="GO" id="GO:0003676">
    <property type="term" value="F:nucleic acid binding"/>
    <property type="evidence" value="ECO:0007669"/>
    <property type="project" value="InterPro"/>
</dbReference>
<accession>A0A151ALP5</accession>
<evidence type="ECO:0000313" key="1">
    <source>
        <dbReference type="EMBL" id="KYH28541.1"/>
    </source>
</evidence>
<dbReference type="GO" id="GO:0000175">
    <property type="term" value="F:3'-5'-RNA exonuclease activity"/>
    <property type="evidence" value="ECO:0007669"/>
    <property type="project" value="InterPro"/>
</dbReference>
<protein>
    <submittedName>
        <fullName evidence="1">Sporulation inhibitor KapD</fullName>
    </submittedName>
</protein>
<dbReference type="SUPFAM" id="SSF53098">
    <property type="entry name" value="Ribonuclease H-like"/>
    <property type="match status" value="1"/>
</dbReference>
<dbReference type="InterPro" id="IPR047201">
    <property type="entry name" value="ERI-1_3'hExo-like"/>
</dbReference>
<proteinExistence type="predicted"/>
<dbReference type="EMBL" id="LTBB01000009">
    <property type="protein sequence ID" value="KYH28541.1"/>
    <property type="molecule type" value="Genomic_DNA"/>
</dbReference>
<organism evidence="1 2">
    <name type="scientific">Clostridium colicanis DSM 13634</name>
    <dbReference type="NCBI Taxonomy" id="1121305"/>
    <lineage>
        <taxon>Bacteria</taxon>
        <taxon>Bacillati</taxon>
        <taxon>Bacillota</taxon>
        <taxon>Clostridia</taxon>
        <taxon>Eubacteriales</taxon>
        <taxon>Clostridiaceae</taxon>
        <taxon>Clostridium</taxon>
    </lineage>
</organism>
<dbReference type="Proteomes" id="UP000075374">
    <property type="component" value="Unassembled WGS sequence"/>
</dbReference>
<dbReference type="InterPro" id="IPR012337">
    <property type="entry name" value="RNaseH-like_sf"/>
</dbReference>
<dbReference type="CDD" id="cd06133">
    <property type="entry name" value="ERI-1_3'hExo_like"/>
    <property type="match status" value="1"/>
</dbReference>